<dbReference type="eggNOG" id="COG4129">
    <property type="taxonomic scope" value="Bacteria"/>
</dbReference>
<evidence type="ECO:0000313" key="4">
    <source>
        <dbReference type="Proteomes" id="UP000016057"/>
    </source>
</evidence>
<dbReference type="Proteomes" id="UP000016057">
    <property type="component" value="Unassembled WGS sequence"/>
</dbReference>
<sequence>MREDHTLSIRFGKALLIGNTTGCVISLSLVVIRHFFPYMWVEAITLPIGVMLFIKCMNHWHKQPGIINGSAALLIVYFTSQGHQSVLKAIFRITDIFVGAMISIFINRFVHPKKEEPKTIDELKQDLKQIQKQEADLRKMEQQLQIEIERNEKFNEKLGKKMDHNT</sequence>
<feature type="transmembrane region" description="Helical" evidence="2">
    <location>
        <begin position="12"/>
        <end position="32"/>
    </location>
</feature>
<dbReference type="AlphaFoldDB" id="K8ZLS0"/>
<proteinExistence type="predicted"/>
<evidence type="ECO:0000313" key="3">
    <source>
        <dbReference type="EMBL" id="EKU27493.1"/>
    </source>
</evidence>
<keyword evidence="4" id="KW-1185">Reference proteome</keyword>
<keyword evidence="1" id="KW-0175">Coiled coil</keyword>
<dbReference type="EMBL" id="AMYT01000017">
    <property type="protein sequence ID" value="EKU27493.1"/>
    <property type="molecule type" value="Genomic_DNA"/>
</dbReference>
<feature type="transmembrane region" description="Helical" evidence="2">
    <location>
        <begin position="89"/>
        <end position="110"/>
    </location>
</feature>
<reference evidence="3 4" key="1">
    <citation type="journal article" date="2013" name="Genome Announc.">
        <title>Draft Genome Sequence of Catellicoccus marimammalium, a Novel Species Commonly Found in Gull Feces.</title>
        <authorList>
            <person name="Weigand M.R."/>
            <person name="Ryu H."/>
            <person name="Bozcek L."/>
            <person name="Konstantinidis K.T."/>
            <person name="Santo Domingo J.W."/>
        </authorList>
    </citation>
    <scope>NUCLEOTIDE SEQUENCE [LARGE SCALE GENOMIC DNA]</scope>
    <source>
        <strain evidence="3 4">M35/04/3</strain>
    </source>
</reference>
<accession>K8ZLS0</accession>
<evidence type="ECO:0000256" key="2">
    <source>
        <dbReference type="SAM" id="Phobius"/>
    </source>
</evidence>
<organism evidence="3 4">
    <name type="scientific">Catellicoccus marimammalium M35/04/3</name>
    <dbReference type="NCBI Taxonomy" id="1234409"/>
    <lineage>
        <taxon>Bacteria</taxon>
        <taxon>Bacillati</taxon>
        <taxon>Bacillota</taxon>
        <taxon>Bacilli</taxon>
        <taxon>Lactobacillales</taxon>
        <taxon>Enterococcaceae</taxon>
        <taxon>Catellicoccus</taxon>
    </lineage>
</organism>
<evidence type="ECO:0000256" key="1">
    <source>
        <dbReference type="SAM" id="Coils"/>
    </source>
</evidence>
<dbReference type="STRING" id="1234409.C683_0824"/>
<comment type="caution">
    <text evidence="3">The sequence shown here is derived from an EMBL/GenBank/DDBJ whole genome shotgun (WGS) entry which is preliminary data.</text>
</comment>
<keyword evidence="2" id="KW-1133">Transmembrane helix</keyword>
<feature type="transmembrane region" description="Helical" evidence="2">
    <location>
        <begin position="38"/>
        <end position="54"/>
    </location>
</feature>
<feature type="transmembrane region" description="Helical" evidence="2">
    <location>
        <begin position="66"/>
        <end position="83"/>
    </location>
</feature>
<keyword evidence="2" id="KW-0472">Membrane</keyword>
<keyword evidence="2" id="KW-0812">Transmembrane</keyword>
<gene>
    <name evidence="3" type="ORF">C683_0824</name>
</gene>
<protein>
    <submittedName>
        <fullName evidence="3">Uncharacterized protein</fullName>
    </submittedName>
</protein>
<name>K8ZLS0_9ENTE</name>
<feature type="coiled-coil region" evidence="1">
    <location>
        <begin position="113"/>
        <end position="157"/>
    </location>
</feature>